<protein>
    <submittedName>
        <fullName evidence="2">SFRICE_027267</fullName>
    </submittedName>
</protein>
<dbReference type="AlphaFoldDB" id="A0A2H1WBX8"/>
<evidence type="ECO:0000313" key="2">
    <source>
        <dbReference type="EMBL" id="SOQ50581.1"/>
    </source>
</evidence>
<feature type="signal peptide" evidence="1">
    <location>
        <begin position="1"/>
        <end position="27"/>
    </location>
</feature>
<gene>
    <name evidence="2" type="ORF">SFRICE_027267</name>
</gene>
<sequence>MKFNVSKNVCLIIALLLCVQNEYELLAWHETSRVPRQTVTLYVKTLSLSLDSRFKASAQNTNQASLYEPGSALKVRPDTEK</sequence>
<dbReference type="EMBL" id="ODYU01007631">
    <property type="protein sequence ID" value="SOQ50581.1"/>
    <property type="molecule type" value="Genomic_DNA"/>
</dbReference>
<reference evidence="2" key="1">
    <citation type="submission" date="2016-07" db="EMBL/GenBank/DDBJ databases">
        <authorList>
            <person name="Bretaudeau A."/>
        </authorList>
    </citation>
    <scope>NUCLEOTIDE SEQUENCE</scope>
    <source>
        <strain evidence="2">Rice</strain>
        <tissue evidence="2">Whole body</tissue>
    </source>
</reference>
<keyword evidence="1" id="KW-0732">Signal</keyword>
<proteinExistence type="predicted"/>
<name>A0A2H1WBX8_SPOFR</name>
<organism evidence="2">
    <name type="scientific">Spodoptera frugiperda</name>
    <name type="common">Fall armyworm</name>
    <dbReference type="NCBI Taxonomy" id="7108"/>
    <lineage>
        <taxon>Eukaryota</taxon>
        <taxon>Metazoa</taxon>
        <taxon>Ecdysozoa</taxon>
        <taxon>Arthropoda</taxon>
        <taxon>Hexapoda</taxon>
        <taxon>Insecta</taxon>
        <taxon>Pterygota</taxon>
        <taxon>Neoptera</taxon>
        <taxon>Endopterygota</taxon>
        <taxon>Lepidoptera</taxon>
        <taxon>Glossata</taxon>
        <taxon>Ditrysia</taxon>
        <taxon>Noctuoidea</taxon>
        <taxon>Noctuidae</taxon>
        <taxon>Amphipyrinae</taxon>
        <taxon>Spodoptera</taxon>
    </lineage>
</organism>
<accession>A0A2H1WBX8</accession>
<feature type="chain" id="PRO_5013587882" evidence="1">
    <location>
        <begin position="28"/>
        <end position="81"/>
    </location>
</feature>
<evidence type="ECO:0000256" key="1">
    <source>
        <dbReference type="SAM" id="SignalP"/>
    </source>
</evidence>